<feature type="binding site" evidence="10">
    <location>
        <position position="174"/>
    </location>
    <ligand>
        <name>substrate</name>
    </ligand>
</feature>
<comment type="caution">
    <text evidence="10">Lacks conserved residue(s) required for the propagation of feature annotation.</text>
</comment>
<evidence type="ECO:0000313" key="13">
    <source>
        <dbReference type="Proteomes" id="UP000324159"/>
    </source>
</evidence>
<dbReference type="InterPro" id="IPR020922">
    <property type="entry name" value="dITP/XTP_pyrophosphatase"/>
</dbReference>
<evidence type="ECO:0000256" key="7">
    <source>
        <dbReference type="ARBA" id="ARBA00023080"/>
    </source>
</evidence>
<evidence type="ECO:0000256" key="9">
    <source>
        <dbReference type="ARBA" id="ARBA00052017"/>
    </source>
</evidence>
<feature type="binding site" evidence="10">
    <location>
        <begin position="7"/>
        <end position="12"/>
    </location>
    <ligand>
        <name>substrate</name>
    </ligand>
</feature>
<evidence type="ECO:0000313" key="12">
    <source>
        <dbReference type="EMBL" id="TYO98797.1"/>
    </source>
</evidence>
<dbReference type="PANTHER" id="PTHR11067:SF9">
    <property type="entry name" value="INOSINE TRIPHOSPHATE PYROPHOSPHATASE"/>
    <property type="match status" value="1"/>
</dbReference>
<evidence type="ECO:0000256" key="4">
    <source>
        <dbReference type="ARBA" id="ARBA00022741"/>
    </source>
</evidence>
<keyword evidence="6 10" id="KW-0460">Magnesium</keyword>
<evidence type="ECO:0000256" key="8">
    <source>
        <dbReference type="ARBA" id="ARBA00051875"/>
    </source>
</evidence>
<comment type="catalytic activity">
    <reaction evidence="8 10">
        <text>dITP + H2O = dIMP + diphosphate + H(+)</text>
        <dbReference type="Rhea" id="RHEA:28342"/>
        <dbReference type="ChEBI" id="CHEBI:15377"/>
        <dbReference type="ChEBI" id="CHEBI:15378"/>
        <dbReference type="ChEBI" id="CHEBI:33019"/>
        <dbReference type="ChEBI" id="CHEBI:61194"/>
        <dbReference type="ChEBI" id="CHEBI:61382"/>
        <dbReference type="EC" id="3.6.1.66"/>
    </reaction>
</comment>
<evidence type="ECO:0000256" key="6">
    <source>
        <dbReference type="ARBA" id="ARBA00022842"/>
    </source>
</evidence>
<keyword evidence="13" id="KW-1185">Reference proteome</keyword>
<dbReference type="GO" id="GO:0046872">
    <property type="term" value="F:metal ion binding"/>
    <property type="evidence" value="ECO:0007669"/>
    <property type="project" value="UniProtKB-KW"/>
</dbReference>
<evidence type="ECO:0000256" key="1">
    <source>
        <dbReference type="ARBA" id="ARBA00008023"/>
    </source>
</evidence>
<sequence>MKLVIATKNRGKLEEIGKILADWPFEIVSLAEFTDLPEVVEDGATFADNAEKKAATIARATGHLTLADDSGLVVEALGGAPGVHSARYAGPEASDADNNRKLLTALAEVPEPRRAAFVCDIALCTPAGDCWHFTGRLEGEILQTARGSGGFGYDPLFYMEDHGCTLAEMPLERKNAISHRGQALRVMLQALPDILSQLQPVS</sequence>
<evidence type="ECO:0000256" key="5">
    <source>
        <dbReference type="ARBA" id="ARBA00022801"/>
    </source>
</evidence>
<evidence type="ECO:0000256" key="11">
    <source>
        <dbReference type="RuleBase" id="RU003781"/>
    </source>
</evidence>
<dbReference type="GO" id="GO:0035870">
    <property type="term" value="F:dITP diphosphatase activity"/>
    <property type="evidence" value="ECO:0007669"/>
    <property type="project" value="UniProtKB-UniRule"/>
</dbReference>
<comment type="function">
    <text evidence="10">Pyrophosphatase that catalyzes the hydrolysis of nucleoside triphosphates to their monophosphate derivatives, with a high preference for the non-canonical purine nucleotides XTP (xanthosine triphosphate), dITP (deoxyinosine triphosphate) and ITP. Seems to function as a house-cleaning enzyme that removes non-canonical purine nucleotides from the nucleotide pool, thus preventing their incorporation into DNA/RNA and avoiding chromosomal lesions.</text>
</comment>
<dbReference type="InterPro" id="IPR029001">
    <property type="entry name" value="ITPase-like_fam"/>
</dbReference>
<comment type="cofactor">
    <cofactor evidence="10">
        <name>Mg(2+)</name>
        <dbReference type="ChEBI" id="CHEBI:18420"/>
    </cofactor>
    <text evidence="10">Binds 1 Mg(2+) ion per subunit.</text>
</comment>
<feature type="active site" description="Proton acceptor" evidence="10">
    <location>
        <position position="69"/>
    </location>
</feature>
<evidence type="ECO:0000256" key="2">
    <source>
        <dbReference type="ARBA" id="ARBA00011738"/>
    </source>
</evidence>
<evidence type="ECO:0000256" key="3">
    <source>
        <dbReference type="ARBA" id="ARBA00022723"/>
    </source>
</evidence>
<gene>
    <name evidence="12" type="ORF">EDC39_105166</name>
</gene>
<dbReference type="SUPFAM" id="SSF52972">
    <property type="entry name" value="ITPase-like"/>
    <property type="match status" value="1"/>
</dbReference>
<dbReference type="RefSeq" id="WP_246140201.1">
    <property type="nucleotide sequence ID" value="NZ_VNIB01000005.1"/>
</dbReference>
<accession>A0A5D3WJQ7</accession>
<dbReference type="NCBIfam" id="TIGR00042">
    <property type="entry name" value="RdgB/HAM1 family non-canonical purine NTP pyrophosphatase"/>
    <property type="match status" value="1"/>
</dbReference>
<comment type="subunit">
    <text evidence="2 10">Homodimer.</text>
</comment>
<comment type="catalytic activity">
    <reaction evidence="10">
        <text>ITP + H2O = IMP + diphosphate + H(+)</text>
        <dbReference type="Rhea" id="RHEA:29399"/>
        <dbReference type="ChEBI" id="CHEBI:15377"/>
        <dbReference type="ChEBI" id="CHEBI:15378"/>
        <dbReference type="ChEBI" id="CHEBI:33019"/>
        <dbReference type="ChEBI" id="CHEBI:58053"/>
        <dbReference type="ChEBI" id="CHEBI:61402"/>
        <dbReference type="EC" id="3.6.1.66"/>
    </reaction>
</comment>
<dbReference type="Pfam" id="PF01725">
    <property type="entry name" value="Ham1p_like"/>
    <property type="match status" value="1"/>
</dbReference>
<keyword evidence="4 10" id="KW-0547">Nucleotide-binding</keyword>
<comment type="similarity">
    <text evidence="1 10 11">Belongs to the HAM1 NTPase family.</text>
</comment>
<dbReference type="Gene3D" id="3.90.950.10">
    <property type="match status" value="1"/>
</dbReference>
<protein>
    <recommendedName>
        <fullName evidence="10">dITP/XTP pyrophosphatase</fullName>
        <ecNumber evidence="10">3.6.1.66</ecNumber>
    </recommendedName>
    <alternativeName>
        <fullName evidence="10">Non-canonical purine NTP pyrophosphatase</fullName>
    </alternativeName>
    <alternativeName>
        <fullName evidence="10">Non-standard purine NTP pyrophosphatase</fullName>
    </alternativeName>
    <alternativeName>
        <fullName evidence="10">Nucleoside-triphosphate diphosphatase</fullName>
    </alternativeName>
    <alternativeName>
        <fullName evidence="10">Nucleoside-triphosphate pyrophosphatase</fullName>
        <shortName evidence="10">NTPase</shortName>
    </alternativeName>
</protein>
<feature type="binding site" evidence="10">
    <location>
        <begin position="179"/>
        <end position="180"/>
    </location>
    <ligand>
        <name>substrate</name>
    </ligand>
</feature>
<feature type="binding site" evidence="10">
    <location>
        <begin position="151"/>
        <end position="154"/>
    </location>
    <ligand>
        <name>substrate</name>
    </ligand>
</feature>
<dbReference type="GO" id="GO:0009117">
    <property type="term" value="P:nucleotide metabolic process"/>
    <property type="evidence" value="ECO:0007669"/>
    <property type="project" value="UniProtKB-KW"/>
</dbReference>
<dbReference type="PANTHER" id="PTHR11067">
    <property type="entry name" value="INOSINE TRIPHOSPHATE PYROPHOSPHATASE/HAM1 PROTEIN"/>
    <property type="match status" value="1"/>
</dbReference>
<keyword evidence="7 10" id="KW-0546">Nucleotide metabolism</keyword>
<dbReference type="GO" id="GO:0009146">
    <property type="term" value="P:purine nucleoside triphosphate catabolic process"/>
    <property type="evidence" value="ECO:0007669"/>
    <property type="project" value="UniProtKB-UniRule"/>
</dbReference>
<comment type="catalytic activity">
    <reaction evidence="9 10">
        <text>XTP + H2O = XMP + diphosphate + H(+)</text>
        <dbReference type="Rhea" id="RHEA:28610"/>
        <dbReference type="ChEBI" id="CHEBI:15377"/>
        <dbReference type="ChEBI" id="CHEBI:15378"/>
        <dbReference type="ChEBI" id="CHEBI:33019"/>
        <dbReference type="ChEBI" id="CHEBI:57464"/>
        <dbReference type="ChEBI" id="CHEBI:61314"/>
        <dbReference type="EC" id="3.6.1.66"/>
    </reaction>
</comment>
<dbReference type="FunFam" id="3.90.950.10:FF:000001">
    <property type="entry name" value="dITP/XTP pyrophosphatase"/>
    <property type="match status" value="1"/>
</dbReference>
<dbReference type="InterPro" id="IPR002637">
    <property type="entry name" value="RdgB/HAM1"/>
</dbReference>
<dbReference type="GO" id="GO:0017111">
    <property type="term" value="F:ribonucleoside triphosphate phosphatase activity"/>
    <property type="evidence" value="ECO:0007669"/>
    <property type="project" value="InterPro"/>
</dbReference>
<comment type="caution">
    <text evidence="12">The sequence shown here is derived from an EMBL/GenBank/DDBJ whole genome shotgun (WGS) entry which is preliminary data.</text>
</comment>
<reference evidence="12 13" key="1">
    <citation type="submission" date="2019-07" db="EMBL/GenBank/DDBJ databases">
        <title>Genomic Encyclopedia of Type Strains, Phase IV (KMG-IV): sequencing the most valuable type-strain genomes for metagenomic binning, comparative biology and taxonomic classification.</title>
        <authorList>
            <person name="Goeker M."/>
        </authorList>
    </citation>
    <scope>NUCLEOTIDE SEQUENCE [LARGE SCALE GENOMIC DNA]</scope>
    <source>
        <strain evidence="12 13">SS015</strain>
    </source>
</reference>
<dbReference type="GO" id="GO:0005829">
    <property type="term" value="C:cytosol"/>
    <property type="evidence" value="ECO:0007669"/>
    <property type="project" value="TreeGrafter"/>
</dbReference>
<dbReference type="HAMAP" id="MF_01405">
    <property type="entry name" value="Non_canon_purine_NTPase"/>
    <property type="match status" value="1"/>
</dbReference>
<name>A0A5D3WJQ7_9BACT</name>
<evidence type="ECO:0000256" key="10">
    <source>
        <dbReference type="HAMAP-Rule" id="MF_01405"/>
    </source>
</evidence>
<dbReference type="EC" id="3.6.1.66" evidence="10"/>
<feature type="binding site" evidence="10">
    <location>
        <position position="70"/>
    </location>
    <ligand>
        <name>substrate</name>
    </ligand>
</feature>
<organism evidence="12 13">
    <name type="scientific">Geothermobacter ehrlichii</name>
    <dbReference type="NCBI Taxonomy" id="213224"/>
    <lineage>
        <taxon>Bacteria</taxon>
        <taxon>Pseudomonadati</taxon>
        <taxon>Thermodesulfobacteriota</taxon>
        <taxon>Desulfuromonadia</taxon>
        <taxon>Desulfuromonadales</taxon>
        <taxon>Geothermobacteraceae</taxon>
        <taxon>Geothermobacter</taxon>
    </lineage>
</organism>
<keyword evidence="5 10" id="KW-0378">Hydrolase</keyword>
<dbReference type="Proteomes" id="UP000324159">
    <property type="component" value="Unassembled WGS sequence"/>
</dbReference>
<dbReference type="AlphaFoldDB" id="A0A5D3WJQ7"/>
<dbReference type="GO" id="GO:0000166">
    <property type="term" value="F:nucleotide binding"/>
    <property type="evidence" value="ECO:0007669"/>
    <property type="project" value="UniProtKB-KW"/>
</dbReference>
<feature type="binding site" evidence="10">
    <location>
        <position position="69"/>
    </location>
    <ligand>
        <name>Mg(2+)</name>
        <dbReference type="ChEBI" id="CHEBI:18420"/>
    </ligand>
</feature>
<dbReference type="CDD" id="cd00515">
    <property type="entry name" value="HAM1"/>
    <property type="match status" value="1"/>
</dbReference>
<dbReference type="GO" id="GO:0036220">
    <property type="term" value="F:ITP diphosphatase activity"/>
    <property type="evidence" value="ECO:0007669"/>
    <property type="project" value="UniProtKB-UniRule"/>
</dbReference>
<dbReference type="NCBIfam" id="NF011397">
    <property type="entry name" value="PRK14822.1"/>
    <property type="match status" value="1"/>
</dbReference>
<dbReference type="GO" id="GO:0036222">
    <property type="term" value="F:XTP diphosphatase activity"/>
    <property type="evidence" value="ECO:0007669"/>
    <property type="project" value="UniProtKB-UniRule"/>
</dbReference>
<dbReference type="EMBL" id="VNIB01000005">
    <property type="protein sequence ID" value="TYO98797.1"/>
    <property type="molecule type" value="Genomic_DNA"/>
</dbReference>
<proteinExistence type="inferred from homology"/>
<keyword evidence="3 10" id="KW-0479">Metal-binding</keyword>